<dbReference type="Proteomes" id="UP000595917">
    <property type="component" value="Chromosome"/>
</dbReference>
<name>A0A7T7XQ04_9SPIR</name>
<organism evidence="1 2">
    <name type="scientific">Breznakiella homolactica</name>
    <dbReference type="NCBI Taxonomy" id="2798577"/>
    <lineage>
        <taxon>Bacteria</taxon>
        <taxon>Pseudomonadati</taxon>
        <taxon>Spirochaetota</taxon>
        <taxon>Spirochaetia</taxon>
        <taxon>Spirochaetales</taxon>
        <taxon>Breznakiellaceae</taxon>
        <taxon>Breznakiella</taxon>
    </lineage>
</organism>
<dbReference type="AlphaFoldDB" id="A0A7T7XQ04"/>
<accession>A0A7T7XQ04</accession>
<evidence type="ECO:0000313" key="1">
    <source>
        <dbReference type="EMBL" id="QQO10358.1"/>
    </source>
</evidence>
<evidence type="ECO:0000313" key="2">
    <source>
        <dbReference type="Proteomes" id="UP000595917"/>
    </source>
</evidence>
<proteinExistence type="predicted"/>
<protein>
    <recommendedName>
        <fullName evidence="3">Toxin HicA</fullName>
    </recommendedName>
</protein>
<keyword evidence="2" id="KW-1185">Reference proteome</keyword>
<gene>
    <name evidence="1" type="ORF">JFL75_05415</name>
</gene>
<dbReference type="SUPFAM" id="SSF54786">
    <property type="entry name" value="YcfA/nrd intein domain"/>
    <property type="match status" value="1"/>
</dbReference>
<dbReference type="KEGG" id="bhc:JFL75_05415"/>
<evidence type="ECO:0008006" key="3">
    <source>
        <dbReference type="Google" id="ProtNLM"/>
    </source>
</evidence>
<dbReference type="EMBL" id="CP067089">
    <property type="protein sequence ID" value="QQO10358.1"/>
    <property type="molecule type" value="Genomic_DNA"/>
</dbReference>
<dbReference type="RefSeq" id="WP_215627662.1">
    <property type="nucleotide sequence ID" value="NZ_CP067089.2"/>
</dbReference>
<sequence length="77" mass="8957">MNIDGLKNPKNVKFEDLLKICIHYFGKPRITGSHHIFKTPWKGDPRINIQKDGKMAKPYQVKMVLRALEKLEEKHGS</sequence>
<reference evidence="1" key="1">
    <citation type="submission" date="2021-01" db="EMBL/GenBank/DDBJ databases">
        <title>Description of Breznakiella homolactica.</title>
        <authorList>
            <person name="Song Y."/>
            <person name="Brune A."/>
        </authorList>
    </citation>
    <scope>NUCLEOTIDE SEQUENCE</scope>
    <source>
        <strain evidence="1">RmG30</strain>
    </source>
</reference>